<evidence type="ECO:0000313" key="2">
    <source>
        <dbReference type="Proteomes" id="UP000799437"/>
    </source>
</evidence>
<gene>
    <name evidence="1" type="ORF">EJ05DRAFT_507343</name>
</gene>
<dbReference type="AlphaFoldDB" id="A0A6A6WG16"/>
<reference evidence="1" key="1">
    <citation type="journal article" date="2020" name="Stud. Mycol.">
        <title>101 Dothideomycetes genomes: a test case for predicting lifestyles and emergence of pathogens.</title>
        <authorList>
            <person name="Haridas S."/>
            <person name="Albert R."/>
            <person name="Binder M."/>
            <person name="Bloem J."/>
            <person name="Labutti K."/>
            <person name="Salamov A."/>
            <person name="Andreopoulos B."/>
            <person name="Baker S."/>
            <person name="Barry K."/>
            <person name="Bills G."/>
            <person name="Bluhm B."/>
            <person name="Cannon C."/>
            <person name="Castanera R."/>
            <person name="Culley D."/>
            <person name="Daum C."/>
            <person name="Ezra D."/>
            <person name="Gonzalez J."/>
            <person name="Henrissat B."/>
            <person name="Kuo A."/>
            <person name="Liang C."/>
            <person name="Lipzen A."/>
            <person name="Lutzoni F."/>
            <person name="Magnuson J."/>
            <person name="Mondo S."/>
            <person name="Nolan M."/>
            <person name="Ohm R."/>
            <person name="Pangilinan J."/>
            <person name="Park H.-J."/>
            <person name="Ramirez L."/>
            <person name="Alfaro M."/>
            <person name="Sun H."/>
            <person name="Tritt A."/>
            <person name="Yoshinaga Y."/>
            <person name="Zwiers L.-H."/>
            <person name="Turgeon B."/>
            <person name="Goodwin S."/>
            <person name="Spatafora J."/>
            <person name="Crous P."/>
            <person name="Grigoriev I."/>
        </authorList>
    </citation>
    <scope>NUCLEOTIDE SEQUENCE</scope>
    <source>
        <strain evidence="1">CBS 121739</strain>
    </source>
</reference>
<evidence type="ECO:0000313" key="1">
    <source>
        <dbReference type="EMBL" id="KAF2761703.1"/>
    </source>
</evidence>
<dbReference type="Proteomes" id="UP000799437">
    <property type="component" value="Unassembled WGS sequence"/>
</dbReference>
<protein>
    <submittedName>
        <fullName evidence="1">Uncharacterized protein</fullName>
    </submittedName>
</protein>
<dbReference type="EMBL" id="ML996566">
    <property type="protein sequence ID" value="KAF2761703.1"/>
    <property type="molecule type" value="Genomic_DNA"/>
</dbReference>
<proteinExistence type="predicted"/>
<dbReference type="GeneID" id="54488968"/>
<keyword evidence="2" id="KW-1185">Reference proteome</keyword>
<accession>A0A6A6WG16</accession>
<organism evidence="1 2">
    <name type="scientific">Pseudovirgaria hyperparasitica</name>
    <dbReference type="NCBI Taxonomy" id="470096"/>
    <lineage>
        <taxon>Eukaryota</taxon>
        <taxon>Fungi</taxon>
        <taxon>Dikarya</taxon>
        <taxon>Ascomycota</taxon>
        <taxon>Pezizomycotina</taxon>
        <taxon>Dothideomycetes</taxon>
        <taxon>Dothideomycetes incertae sedis</taxon>
        <taxon>Acrospermales</taxon>
        <taxon>Acrospermaceae</taxon>
        <taxon>Pseudovirgaria</taxon>
    </lineage>
</organism>
<dbReference type="RefSeq" id="XP_033604154.1">
    <property type="nucleotide sequence ID" value="XM_033747914.1"/>
</dbReference>
<sequence length="160" mass="18439">MFSPHKQKQIILKPMPRILQIRLMSNTGSTRYAYLPETAPLSELMEAWCTETSTVPAWTCFFHGRLNTLLAYNQTAASARLCDLDTVKVDVNQAYDGLRGQWAYANGFFERWWCAEQGLGEEARRAPVSEDMLVAREMMAREMAVRSRRGVARSEEWLWV</sequence>
<name>A0A6A6WG16_9PEZI</name>
<dbReference type="Gene3D" id="3.10.20.90">
    <property type="entry name" value="Phosphatidylinositol 3-kinase Catalytic Subunit, Chain A, domain 1"/>
    <property type="match status" value="1"/>
</dbReference>